<dbReference type="Pfam" id="PF08376">
    <property type="entry name" value="NIT"/>
    <property type="match status" value="1"/>
</dbReference>
<dbReference type="InterPro" id="IPR050428">
    <property type="entry name" value="TCS_sensor_his_kinase"/>
</dbReference>
<keyword evidence="4" id="KW-0808">Transferase</keyword>
<accession>A0A4Q7L6R6</accession>
<dbReference type="InterPro" id="IPR036890">
    <property type="entry name" value="HATPase_C_sf"/>
</dbReference>
<evidence type="ECO:0000256" key="3">
    <source>
        <dbReference type="ARBA" id="ARBA00022553"/>
    </source>
</evidence>
<dbReference type="EMBL" id="SGWQ01000001">
    <property type="protein sequence ID" value="RZS45055.1"/>
    <property type="molecule type" value="Genomic_DNA"/>
</dbReference>
<keyword evidence="7" id="KW-0812">Transmembrane</keyword>
<evidence type="ECO:0000256" key="4">
    <source>
        <dbReference type="ARBA" id="ARBA00022679"/>
    </source>
</evidence>
<keyword evidence="3" id="KW-0597">Phosphoprotein</keyword>
<reference evidence="9 10" key="1">
    <citation type="submission" date="2019-02" db="EMBL/GenBank/DDBJ databases">
        <title>Genomic Encyclopedia of Type Strains, Phase IV (KMG-IV): sequencing the most valuable type-strain genomes for metagenomic binning, comparative biology and taxonomic classification.</title>
        <authorList>
            <person name="Goeker M."/>
        </authorList>
    </citation>
    <scope>NUCLEOTIDE SEQUENCE [LARGE SCALE GENOMIC DNA]</scope>
    <source>
        <strain evidence="9 10">DSM 101727</strain>
    </source>
</reference>
<evidence type="ECO:0000313" key="10">
    <source>
        <dbReference type="Proteomes" id="UP000294257"/>
    </source>
</evidence>
<evidence type="ECO:0000256" key="6">
    <source>
        <dbReference type="SAM" id="MobiDB-lite"/>
    </source>
</evidence>
<protein>
    <recommendedName>
        <fullName evidence="2">histidine kinase</fullName>
        <ecNumber evidence="2">2.7.13.3</ecNumber>
    </recommendedName>
</protein>
<keyword evidence="5 9" id="KW-0418">Kinase</keyword>
<dbReference type="Proteomes" id="UP000294257">
    <property type="component" value="Unassembled WGS sequence"/>
</dbReference>
<dbReference type="SMART" id="SM00387">
    <property type="entry name" value="HATPase_c"/>
    <property type="match status" value="1"/>
</dbReference>
<dbReference type="GO" id="GO:0000160">
    <property type="term" value="P:phosphorelay signal transduction system"/>
    <property type="evidence" value="ECO:0007669"/>
    <property type="project" value="TreeGrafter"/>
</dbReference>
<dbReference type="InterPro" id="IPR013587">
    <property type="entry name" value="Nitrate/nitrite_sensing"/>
</dbReference>
<keyword evidence="10" id="KW-1185">Reference proteome</keyword>
<dbReference type="Pfam" id="PF02518">
    <property type="entry name" value="HATPase_c"/>
    <property type="match status" value="1"/>
</dbReference>
<evidence type="ECO:0000256" key="2">
    <source>
        <dbReference type="ARBA" id="ARBA00012438"/>
    </source>
</evidence>
<dbReference type="EC" id="2.7.13.3" evidence="2"/>
<organism evidence="9 10">
    <name type="scientific">Herbihabitans rhizosphaerae</name>
    <dbReference type="NCBI Taxonomy" id="1872711"/>
    <lineage>
        <taxon>Bacteria</taxon>
        <taxon>Bacillati</taxon>
        <taxon>Actinomycetota</taxon>
        <taxon>Actinomycetes</taxon>
        <taxon>Pseudonocardiales</taxon>
        <taxon>Pseudonocardiaceae</taxon>
        <taxon>Herbihabitans</taxon>
    </lineage>
</organism>
<evidence type="ECO:0000256" key="7">
    <source>
        <dbReference type="SAM" id="Phobius"/>
    </source>
</evidence>
<evidence type="ECO:0000313" key="9">
    <source>
        <dbReference type="EMBL" id="RZS45055.1"/>
    </source>
</evidence>
<comment type="catalytic activity">
    <reaction evidence="1">
        <text>ATP + protein L-histidine = ADP + protein N-phospho-L-histidine.</text>
        <dbReference type="EC" id="2.7.13.3"/>
    </reaction>
</comment>
<feature type="region of interest" description="Disordered" evidence="6">
    <location>
        <begin position="617"/>
        <end position="720"/>
    </location>
</feature>
<dbReference type="PANTHER" id="PTHR45436:SF5">
    <property type="entry name" value="SENSOR HISTIDINE KINASE TRCS"/>
    <property type="match status" value="1"/>
</dbReference>
<evidence type="ECO:0000256" key="1">
    <source>
        <dbReference type="ARBA" id="ARBA00000085"/>
    </source>
</evidence>
<keyword evidence="7" id="KW-0472">Membrane</keyword>
<dbReference type="PANTHER" id="PTHR45436">
    <property type="entry name" value="SENSOR HISTIDINE KINASE YKOH"/>
    <property type="match status" value="1"/>
</dbReference>
<feature type="domain" description="Histidine kinase/HSP90-like ATPase" evidence="8">
    <location>
        <begin position="495"/>
        <end position="608"/>
    </location>
</feature>
<dbReference type="GO" id="GO:0005886">
    <property type="term" value="C:plasma membrane"/>
    <property type="evidence" value="ECO:0007669"/>
    <property type="project" value="TreeGrafter"/>
</dbReference>
<comment type="caution">
    <text evidence="9">The sequence shown here is derived from an EMBL/GenBank/DDBJ whole genome shotgun (WGS) entry which is preliminary data.</text>
</comment>
<dbReference type="Gene3D" id="3.30.565.10">
    <property type="entry name" value="Histidine kinase-like ATPase, C-terminal domain"/>
    <property type="match status" value="1"/>
</dbReference>
<dbReference type="AlphaFoldDB" id="A0A4Q7L6R6"/>
<proteinExistence type="predicted"/>
<sequence>MLRIALIPCLVVLLFGGALSVYLIRQGGASLEFADARRSGLPVVGRYVASRQEERRLTMAVLGGSEADRPRLAERRRVVDAELVEVIEYARGLADGHSPELRPQVVKGEEYLRTVPETRAALDSGATPALAGFDFFNQVLDVIGIGSKRLAASADDAAVAFEHVVSSDLFFVIESVSRAHALGVYTEATGDHAARTRLGALTAQYRQPPTAVIANLTEDERGRFTRLLRSPDWATLIAGDQALVTAARFDVAAWERAAANVVGELSAIYLSHSAYTADLAERHGDEALLWSVIAGIVIALIAGLVAVFAFRAAAKLISRLKDLRRRTLQLADHELPALIEQVGAGTRIDPDTDVSRVDFGADEIGEVAQAFDKAQHVALSAAVAEVETRRGVRAVFLNIAHRSQGVVHRQLEELDQIERSEDNPELLDRLFRLDHLATRSRRNAENLIILGGEQVGRQWRRPVALSDVVRGAVSETKHYTRVSTPSLPDVLLDGSAVADVGHLLAELVDNGTAFSPPESRVEVRGNLVGKGVVVEVEDQGMGIAPDQLTEINRTLCEPPDFSFMALADELRIGLFVVARLAAKHRIRVTLRESAYGGIQAIVLLPSMLLAASAEFYDDGERPEPQPEPAPEPEPEPASALTAPVSTARVMTDRPPLPTRVRQNSLAPQLREADRTEPEGESWTERDVDRSSTALAAFQRGSARARSEAAAATAGPEVGGE</sequence>
<dbReference type="SUPFAM" id="SSF55874">
    <property type="entry name" value="ATPase domain of HSP90 chaperone/DNA topoisomerase II/histidine kinase"/>
    <property type="match status" value="1"/>
</dbReference>
<dbReference type="GO" id="GO:0004673">
    <property type="term" value="F:protein histidine kinase activity"/>
    <property type="evidence" value="ECO:0007669"/>
    <property type="project" value="UniProtKB-EC"/>
</dbReference>
<dbReference type="InterPro" id="IPR003594">
    <property type="entry name" value="HATPase_dom"/>
</dbReference>
<evidence type="ECO:0000256" key="5">
    <source>
        <dbReference type="ARBA" id="ARBA00022777"/>
    </source>
</evidence>
<feature type="transmembrane region" description="Helical" evidence="7">
    <location>
        <begin position="288"/>
        <end position="314"/>
    </location>
</feature>
<keyword evidence="7" id="KW-1133">Transmembrane helix</keyword>
<feature type="compositionally biased region" description="Basic and acidic residues" evidence="6">
    <location>
        <begin position="670"/>
        <end position="689"/>
    </location>
</feature>
<name>A0A4Q7L6R6_9PSEU</name>
<feature type="compositionally biased region" description="Low complexity" evidence="6">
    <location>
        <begin position="699"/>
        <end position="720"/>
    </location>
</feature>
<evidence type="ECO:0000259" key="8">
    <source>
        <dbReference type="SMART" id="SM00387"/>
    </source>
</evidence>
<gene>
    <name evidence="9" type="ORF">EV193_101939</name>
</gene>